<name>A0A1V0GVH8_9RHOB</name>
<reference evidence="1" key="1">
    <citation type="submission" date="2017-12" db="EMBL/GenBank/DDBJ databases">
        <title>FDA dAtabase for Regulatory Grade micrObial Sequences (FDA-ARGOS): Supporting development and validation of Infectious Disease Dx tests.</title>
        <authorList>
            <person name="Campos J."/>
            <person name="Goldberg B."/>
            <person name="Tallon L."/>
            <person name="Sadzewicz L."/>
            <person name="Sengamalay N."/>
            <person name="Ott S."/>
            <person name="Godinez A."/>
            <person name="Nagaraj S."/>
            <person name="Vyas G."/>
            <person name="Aluvathingal J."/>
            <person name="Nadendla S."/>
            <person name="Geyer C."/>
            <person name="Nandy P."/>
            <person name="Hobson J."/>
            <person name="Sichtig H."/>
        </authorList>
    </citation>
    <scope>NUCLEOTIDE SEQUENCE</scope>
    <source>
        <strain evidence="1">FDAARGOS_252</strain>
    </source>
</reference>
<dbReference type="RefSeq" id="WP_080622356.1">
    <property type="nucleotide sequence ID" value="NZ_CAWMZI010000001.1"/>
</dbReference>
<sequence length="128" mass="13923">MRAGRVLRQIVRSRIMAQVPALAGKVFDRATEGLAYPYATLGPSYWSDSSVQCIEAREITLQIDIWHNQSNKGVLEDLTDDVAAALSGWADTSVLTMHPLSVSLVRIMDDPDGVSVHGVVQVEAMVEG</sequence>
<dbReference type="AlphaFoldDB" id="A0A1V0GVH8"/>
<dbReference type="EMBL" id="CP020442">
    <property type="protein sequence ID" value="ARC37895.1"/>
    <property type="molecule type" value="Genomic_DNA"/>
</dbReference>
<gene>
    <name evidence="1" type="ORF">A6J80_17430</name>
</gene>
<evidence type="ECO:0000313" key="1">
    <source>
        <dbReference type="EMBL" id="ARC37895.1"/>
    </source>
</evidence>
<dbReference type="KEGG" id="pye:A6J80_17430"/>
<organism evidence="1 2">
    <name type="scientific">Paracoccus yeei</name>
    <dbReference type="NCBI Taxonomy" id="147645"/>
    <lineage>
        <taxon>Bacteria</taxon>
        <taxon>Pseudomonadati</taxon>
        <taxon>Pseudomonadota</taxon>
        <taxon>Alphaproteobacteria</taxon>
        <taxon>Rhodobacterales</taxon>
        <taxon>Paracoccaceae</taxon>
        <taxon>Paracoccus</taxon>
    </lineage>
</organism>
<keyword evidence="2" id="KW-1185">Reference proteome</keyword>
<dbReference type="Pfam" id="PF11367">
    <property type="entry name" value="Tail_completion_gp17"/>
    <property type="match status" value="1"/>
</dbReference>
<dbReference type="STRING" id="147645.A6J80_17430"/>
<proteinExistence type="predicted"/>
<accession>A0A1V0GVH8</accession>
<dbReference type="InterPro" id="IPR021508">
    <property type="entry name" value="Gp17-like"/>
</dbReference>
<evidence type="ECO:0000313" key="2">
    <source>
        <dbReference type="Proteomes" id="UP000191257"/>
    </source>
</evidence>
<dbReference type="Proteomes" id="UP000191257">
    <property type="component" value="Chromosome"/>
</dbReference>
<dbReference type="InterPro" id="IPR053745">
    <property type="entry name" value="Viral_Tail_Comp_sf"/>
</dbReference>
<protein>
    <submittedName>
        <fullName evidence="1">DUF3168 domain-containing protein</fullName>
    </submittedName>
</protein>
<dbReference type="Gene3D" id="3.30.2000.30">
    <property type="match status" value="1"/>
</dbReference>